<dbReference type="AlphaFoldDB" id="A0A0F9P6K8"/>
<gene>
    <name evidence="2" type="ORF">LCGC14_0863940</name>
</gene>
<sequence>MRIRFSENYTVKAEGGETYLKGKVYDLSPRSAQHFMNKMIAAEVKNGKSEVPETASVAPSETASVAPSETAVRPRGRPRTVTSGDG</sequence>
<dbReference type="EMBL" id="LAZR01002631">
    <property type="protein sequence ID" value="KKN27510.1"/>
    <property type="molecule type" value="Genomic_DNA"/>
</dbReference>
<protein>
    <submittedName>
        <fullName evidence="2">Uncharacterized protein</fullName>
    </submittedName>
</protein>
<comment type="caution">
    <text evidence="2">The sequence shown here is derived from an EMBL/GenBank/DDBJ whole genome shotgun (WGS) entry which is preliminary data.</text>
</comment>
<evidence type="ECO:0000313" key="2">
    <source>
        <dbReference type="EMBL" id="KKN27510.1"/>
    </source>
</evidence>
<evidence type="ECO:0000256" key="1">
    <source>
        <dbReference type="SAM" id="MobiDB-lite"/>
    </source>
</evidence>
<accession>A0A0F9P6K8</accession>
<organism evidence="2">
    <name type="scientific">marine sediment metagenome</name>
    <dbReference type="NCBI Taxonomy" id="412755"/>
    <lineage>
        <taxon>unclassified sequences</taxon>
        <taxon>metagenomes</taxon>
        <taxon>ecological metagenomes</taxon>
    </lineage>
</organism>
<proteinExistence type="predicted"/>
<feature type="compositionally biased region" description="Polar residues" evidence="1">
    <location>
        <begin position="57"/>
        <end position="67"/>
    </location>
</feature>
<reference evidence="2" key="1">
    <citation type="journal article" date="2015" name="Nature">
        <title>Complex archaea that bridge the gap between prokaryotes and eukaryotes.</title>
        <authorList>
            <person name="Spang A."/>
            <person name="Saw J.H."/>
            <person name="Jorgensen S.L."/>
            <person name="Zaremba-Niedzwiedzka K."/>
            <person name="Martijn J."/>
            <person name="Lind A.E."/>
            <person name="van Eijk R."/>
            <person name="Schleper C."/>
            <person name="Guy L."/>
            <person name="Ettema T.J."/>
        </authorList>
    </citation>
    <scope>NUCLEOTIDE SEQUENCE</scope>
</reference>
<feature type="region of interest" description="Disordered" evidence="1">
    <location>
        <begin position="49"/>
        <end position="86"/>
    </location>
</feature>
<name>A0A0F9P6K8_9ZZZZ</name>